<sequence length="331" mass="37724">MCRVRNAAWLTRERQFAAFSAGELLDFWRGREEGEFAGAQSLPIRFVRFCAPDHDKVVVISTGRIESYVKYPEVAYDLFQCGYDVLIIDHRGQGLSGRLLADSHRGHVLQFADYVSDFAHFWQRVVQPAGYRRRFALAHSMGGAILALFLAEQPDACHAAALCAPMFGLRLPMPRWMAWRILEWAEARPAMRDRYAVGTGAWRPRPFMVNMLTHSCQRYRRNLRYYADYPELQLGGPTYHWVREGMLAGQQVLAQAGSITTPVLLLQAGEEKIVDNRSHWAFCQAMARAGHPCENNGPITMAGARHEILFETDPLRAQALTIIADFFMRHH</sequence>
<keyword evidence="3" id="KW-1185">Reference proteome</keyword>
<dbReference type="SUPFAM" id="SSF53474">
    <property type="entry name" value="alpha/beta-Hydrolases"/>
    <property type="match status" value="1"/>
</dbReference>
<dbReference type="NCBIfam" id="NF008019">
    <property type="entry name" value="PRK10749.1"/>
    <property type="match status" value="1"/>
</dbReference>
<evidence type="ECO:0000313" key="3">
    <source>
        <dbReference type="Proteomes" id="UP000811282"/>
    </source>
</evidence>
<name>A0ABS5Y9V1_9GAMM</name>
<keyword evidence="2" id="KW-0378">Hydrolase</keyword>
<protein>
    <submittedName>
        <fullName evidence="2">Lysophospholipase L2</fullName>
        <ecNumber evidence="2">3.1.1.5</ecNumber>
    </submittedName>
</protein>
<dbReference type="EC" id="3.1.1.5" evidence="2"/>
<dbReference type="Proteomes" id="UP000811282">
    <property type="component" value="Unassembled WGS sequence"/>
</dbReference>
<dbReference type="InterPro" id="IPR051044">
    <property type="entry name" value="MAG_DAG_Lipase"/>
</dbReference>
<evidence type="ECO:0000259" key="1">
    <source>
        <dbReference type="Pfam" id="PF12146"/>
    </source>
</evidence>
<comment type="caution">
    <text evidence="2">The sequence shown here is derived from an EMBL/GenBank/DDBJ whole genome shotgun (WGS) entry which is preliminary data.</text>
</comment>
<evidence type="ECO:0000313" key="2">
    <source>
        <dbReference type="EMBL" id="MBT9431776.1"/>
    </source>
</evidence>
<dbReference type="Pfam" id="PF12146">
    <property type="entry name" value="Hydrolase_4"/>
    <property type="match status" value="1"/>
</dbReference>
<proteinExistence type="predicted"/>
<accession>A0ABS5Y9V1</accession>
<gene>
    <name evidence="2" type="primary">pldB</name>
    <name evidence="2" type="ORF">JZM24_05845</name>
</gene>
<dbReference type="InterPro" id="IPR022742">
    <property type="entry name" value="Hydrolase_4"/>
</dbReference>
<reference evidence="2 3" key="1">
    <citation type="journal article" date="2021" name="Genome Biol. Evol.">
        <title>The evolution of interdependence in a four-way mealybug symbiosis.</title>
        <authorList>
            <person name="Garber A.I."/>
            <person name="Kupper M."/>
            <person name="Laetsch D.R."/>
            <person name="Weldon S.R."/>
            <person name="Ladinsky M.S."/>
            <person name="Bjorkman P.J."/>
            <person name="McCutcheon J.P."/>
        </authorList>
    </citation>
    <scope>NUCLEOTIDE SEQUENCE [LARGE SCALE GENOMIC DNA]</scope>
    <source>
        <strain evidence="2">SOD</strain>
    </source>
</reference>
<dbReference type="PANTHER" id="PTHR11614">
    <property type="entry name" value="PHOSPHOLIPASE-RELATED"/>
    <property type="match status" value="1"/>
</dbReference>
<dbReference type="InterPro" id="IPR029058">
    <property type="entry name" value="AB_hydrolase_fold"/>
</dbReference>
<dbReference type="Gene3D" id="3.40.50.1820">
    <property type="entry name" value="alpha/beta hydrolase"/>
    <property type="match status" value="1"/>
</dbReference>
<organism evidence="2 3">
    <name type="scientific">Candidatus Sodalis endolongispinus</name>
    <dbReference type="NCBI Taxonomy" id="2812662"/>
    <lineage>
        <taxon>Bacteria</taxon>
        <taxon>Pseudomonadati</taxon>
        <taxon>Pseudomonadota</taxon>
        <taxon>Gammaproteobacteria</taxon>
        <taxon>Enterobacterales</taxon>
        <taxon>Bruguierivoracaceae</taxon>
        <taxon>Sodalis</taxon>
    </lineage>
</organism>
<feature type="domain" description="Serine aminopeptidase S33" evidence="1">
    <location>
        <begin position="53"/>
        <end position="313"/>
    </location>
</feature>
<dbReference type="GO" id="GO:0004622">
    <property type="term" value="F:phosphatidylcholine lysophospholipase activity"/>
    <property type="evidence" value="ECO:0007669"/>
    <property type="project" value="UniProtKB-EC"/>
</dbReference>
<dbReference type="EMBL" id="JAFJYC010000001">
    <property type="protein sequence ID" value="MBT9431776.1"/>
    <property type="molecule type" value="Genomic_DNA"/>
</dbReference>
<dbReference type="RefSeq" id="WP_215668995.1">
    <property type="nucleotide sequence ID" value="NZ_JAFJYC010000001.1"/>
</dbReference>